<dbReference type="KEGG" id="sphj:BSL82_11165"/>
<dbReference type="FunFam" id="3.40.50.720:FF:000003">
    <property type="entry name" value="S-(hydroxymethyl)glutathione dehydrogenase"/>
    <property type="match status" value="1"/>
</dbReference>
<proteinExistence type="inferred from homology"/>
<evidence type="ECO:0000256" key="3">
    <source>
        <dbReference type="ARBA" id="ARBA00022723"/>
    </source>
</evidence>
<dbReference type="SMART" id="SM00829">
    <property type="entry name" value="PKS_ER"/>
    <property type="match status" value="1"/>
</dbReference>
<dbReference type="InterPro" id="IPR020843">
    <property type="entry name" value="ER"/>
</dbReference>
<dbReference type="SUPFAM" id="SSF50129">
    <property type="entry name" value="GroES-like"/>
    <property type="match status" value="1"/>
</dbReference>
<dbReference type="PANTHER" id="PTHR43350:SF21">
    <property type="entry name" value="S-NITROSOMYCOTHIOL REDUCTASE MSCR"/>
    <property type="match status" value="1"/>
</dbReference>
<dbReference type="STRING" id="1921510.BSL82_11165"/>
<dbReference type="CDD" id="cd08278">
    <property type="entry name" value="benzyl_alcohol_DH"/>
    <property type="match status" value="1"/>
</dbReference>
<keyword evidence="9" id="KW-1185">Reference proteome</keyword>
<dbReference type="InterPro" id="IPR011032">
    <property type="entry name" value="GroES-like_sf"/>
</dbReference>
<dbReference type="Gene3D" id="3.40.50.720">
    <property type="entry name" value="NAD(P)-binding Rossmann-like Domain"/>
    <property type="match status" value="1"/>
</dbReference>
<evidence type="ECO:0000313" key="8">
    <source>
        <dbReference type="EMBL" id="API59804.1"/>
    </source>
</evidence>
<dbReference type="Pfam" id="PF08240">
    <property type="entry name" value="ADH_N"/>
    <property type="match status" value="1"/>
</dbReference>
<keyword evidence="4 6" id="KW-0862">Zinc</keyword>
<dbReference type="GO" id="GO:0008270">
    <property type="term" value="F:zinc ion binding"/>
    <property type="evidence" value="ECO:0007669"/>
    <property type="project" value="InterPro"/>
</dbReference>
<gene>
    <name evidence="8" type="ORF">BSL82_11165</name>
</gene>
<dbReference type="InterPro" id="IPR013149">
    <property type="entry name" value="ADH-like_C"/>
</dbReference>
<dbReference type="SUPFAM" id="SSF51735">
    <property type="entry name" value="NAD(P)-binding Rossmann-fold domains"/>
    <property type="match status" value="1"/>
</dbReference>
<reference evidence="9" key="1">
    <citation type="submission" date="2016-11" db="EMBL/GenBank/DDBJ databases">
        <title>Complete Genome Sequence of alachlor-degrading Sphingomonas sp. strain JJ-A5.</title>
        <authorList>
            <person name="Lee H."/>
            <person name="Ka J.-O."/>
        </authorList>
    </citation>
    <scope>NUCLEOTIDE SEQUENCE [LARGE SCALE GENOMIC DNA]</scope>
    <source>
        <strain evidence="9">JJ-A5</strain>
    </source>
</reference>
<dbReference type="Gene3D" id="3.90.180.10">
    <property type="entry name" value="Medium-chain alcohol dehydrogenases, catalytic domain"/>
    <property type="match status" value="1"/>
</dbReference>
<feature type="domain" description="Enoyl reductase (ER)" evidence="7">
    <location>
        <begin position="14"/>
        <end position="360"/>
    </location>
</feature>
<keyword evidence="3 6" id="KW-0479">Metal-binding</keyword>
<evidence type="ECO:0000256" key="2">
    <source>
        <dbReference type="ARBA" id="ARBA00008072"/>
    </source>
</evidence>
<dbReference type="InterPro" id="IPR002328">
    <property type="entry name" value="ADH_Zn_CS"/>
</dbReference>
<keyword evidence="5" id="KW-0560">Oxidoreductase</keyword>
<comment type="similarity">
    <text evidence="2 6">Belongs to the zinc-containing alcohol dehydrogenase family.</text>
</comment>
<evidence type="ECO:0000256" key="4">
    <source>
        <dbReference type="ARBA" id="ARBA00022833"/>
    </source>
</evidence>
<evidence type="ECO:0000313" key="9">
    <source>
        <dbReference type="Proteomes" id="UP000182063"/>
    </source>
</evidence>
<protein>
    <submittedName>
        <fullName evidence="8">Aryl-alcohol dehydrogenase</fullName>
    </submittedName>
</protein>
<accession>A0A1L3ZVY0</accession>
<dbReference type="PANTHER" id="PTHR43350">
    <property type="entry name" value="NAD-DEPENDENT ALCOHOL DEHYDROGENASE"/>
    <property type="match status" value="1"/>
</dbReference>
<dbReference type="InterPro" id="IPR013154">
    <property type="entry name" value="ADH-like_N"/>
</dbReference>
<evidence type="ECO:0000256" key="6">
    <source>
        <dbReference type="RuleBase" id="RU361277"/>
    </source>
</evidence>
<evidence type="ECO:0000256" key="5">
    <source>
        <dbReference type="ARBA" id="ARBA00023002"/>
    </source>
</evidence>
<dbReference type="InterPro" id="IPR036291">
    <property type="entry name" value="NAD(P)-bd_dom_sf"/>
</dbReference>
<evidence type="ECO:0000256" key="1">
    <source>
        <dbReference type="ARBA" id="ARBA00001947"/>
    </source>
</evidence>
<evidence type="ECO:0000259" key="7">
    <source>
        <dbReference type="SMART" id="SM00829"/>
    </source>
</evidence>
<dbReference type="RefSeq" id="WP_072597594.1">
    <property type="nucleotide sequence ID" value="NZ_CP018221.1"/>
</dbReference>
<comment type="cofactor">
    <cofactor evidence="1 6">
        <name>Zn(2+)</name>
        <dbReference type="ChEBI" id="CHEBI:29105"/>
    </cofactor>
</comment>
<sequence length="363" mass="37720">MPQISAAVAIAPHSPLEPMELALAEPRGMEILVRTRASGICHTDLIIRDSDFGAPLPAVLGHEGAGIVEAVGDAVRDVEPGDHVLLTQASCGHCNTCRQAHPMNCENFARYNISGKRANGEHPFDGRISGGVGGQSSFATHMLAYDTNAVILPRDYPFEWAAALSCGVTTGASSVLRVLTPSAGSTFVVIGAGAVGLGALMAAHVAGCSTIIAIDLLGDRRNLALELGATHVLDGADPDLAATIIEITRGGADFLVDAVGLPGTTADAVQSLRPGGHAILLGAAGVGQRAPIDIMALLFNRKIQGATLGDQVPHSTIPALISLQRQGRFPFEKLLTFYPFGEINAAIHDMEAGRAIKPVLLFD</sequence>
<dbReference type="Proteomes" id="UP000182063">
    <property type="component" value="Chromosome"/>
</dbReference>
<dbReference type="Pfam" id="PF00107">
    <property type="entry name" value="ADH_zinc_N"/>
    <property type="match status" value="1"/>
</dbReference>
<dbReference type="OrthoDB" id="9770544at2"/>
<dbReference type="EMBL" id="CP018221">
    <property type="protein sequence ID" value="API59804.1"/>
    <property type="molecule type" value="Genomic_DNA"/>
</dbReference>
<name>A0A1L3ZVY0_9SPHN</name>
<organism evidence="8 9">
    <name type="scientific">Tardibacter chloracetimidivorans</name>
    <dbReference type="NCBI Taxonomy" id="1921510"/>
    <lineage>
        <taxon>Bacteria</taxon>
        <taxon>Pseudomonadati</taxon>
        <taxon>Pseudomonadota</taxon>
        <taxon>Alphaproteobacteria</taxon>
        <taxon>Sphingomonadales</taxon>
        <taxon>Sphingomonadaceae</taxon>
        <taxon>Tardibacter</taxon>
    </lineage>
</organism>
<dbReference type="AlphaFoldDB" id="A0A1L3ZVY0"/>
<dbReference type="PROSITE" id="PS00059">
    <property type="entry name" value="ADH_ZINC"/>
    <property type="match status" value="1"/>
</dbReference>
<dbReference type="GO" id="GO:0016616">
    <property type="term" value="F:oxidoreductase activity, acting on the CH-OH group of donors, NAD or NADP as acceptor"/>
    <property type="evidence" value="ECO:0007669"/>
    <property type="project" value="UniProtKB-ARBA"/>
</dbReference>